<dbReference type="Pfam" id="PF09339">
    <property type="entry name" value="HTH_IclR"/>
    <property type="match status" value="1"/>
</dbReference>
<reference evidence="7 8" key="1">
    <citation type="submission" date="2019-07" db="EMBL/GenBank/DDBJ databases">
        <title>Serratia strains were isolated from fresh produce.</title>
        <authorList>
            <person name="Cho G.-S."/>
            <person name="Stein M."/>
            <person name="Lee W."/>
            <person name="Suh S.H."/>
            <person name="Franz C.M.A.P."/>
        </authorList>
    </citation>
    <scope>NUCLEOTIDE SEQUENCE [LARGE SCALE GENOMIC DNA]</scope>
    <source>
        <strain evidence="7 8">S17</strain>
    </source>
</reference>
<dbReference type="PROSITE" id="PS51078">
    <property type="entry name" value="ICLR_ED"/>
    <property type="match status" value="1"/>
</dbReference>
<dbReference type="EMBL" id="VOUP01000008">
    <property type="protein sequence ID" value="TXE28399.1"/>
    <property type="molecule type" value="Genomic_DNA"/>
</dbReference>
<sequence length="270" mass="29687">MEKEQEITRSSTDPWKGDPDFMASLARGLEVLQAFTPQRRLMSVSQISQRTGIPRAAVRRCLYTLSKLGFVYAEDGKNYELRPRVLSLGHNWLGASPLANAAQPVLRQLSQTLNESCSMAILDGDDILYIARASTSRIMTIDLHVGSRLPASTTSMGRVLLSGLASETLNDYLARLTQLRYTSHTLVSVSALREELARVRQQGYAINDQELEIGLRSLAVPLTTPDGRIAAALNVGVHAGQVSAERLHQHHLPLLRSAAEEISLLLHDSP</sequence>
<dbReference type="InterPro" id="IPR012794">
    <property type="entry name" value="PcaR_PcaU"/>
</dbReference>
<dbReference type="Gene3D" id="1.10.10.10">
    <property type="entry name" value="Winged helix-like DNA-binding domain superfamily/Winged helix DNA-binding domain"/>
    <property type="match status" value="1"/>
</dbReference>
<keyword evidence="1" id="KW-0805">Transcription regulation</keyword>
<dbReference type="Proteomes" id="UP001177872">
    <property type="component" value="Unassembled WGS sequence"/>
</dbReference>
<dbReference type="AlphaFoldDB" id="A0A9X9G291"/>
<dbReference type="GO" id="GO:0046278">
    <property type="term" value="P:3,4-dihydroxybenzoate metabolic process"/>
    <property type="evidence" value="ECO:0007669"/>
    <property type="project" value="InterPro"/>
</dbReference>
<evidence type="ECO:0000313" key="6">
    <source>
        <dbReference type="EMBL" id="MDQ1863123.1"/>
    </source>
</evidence>
<evidence type="ECO:0000313" key="9">
    <source>
        <dbReference type="Proteomes" id="UP001177872"/>
    </source>
</evidence>
<name>A0A9X9G291_9GAMM</name>
<evidence type="ECO:0000259" key="5">
    <source>
        <dbReference type="PROSITE" id="PS51078"/>
    </source>
</evidence>
<organism evidence="7 8">
    <name type="scientific">Serratia ureilytica</name>
    <dbReference type="NCBI Taxonomy" id="300181"/>
    <lineage>
        <taxon>Bacteria</taxon>
        <taxon>Pseudomonadati</taxon>
        <taxon>Pseudomonadota</taxon>
        <taxon>Gammaproteobacteria</taxon>
        <taxon>Enterobacterales</taxon>
        <taxon>Yersiniaceae</taxon>
        <taxon>Serratia</taxon>
    </lineage>
</organism>
<dbReference type="GO" id="GO:0045893">
    <property type="term" value="P:positive regulation of DNA-templated transcription"/>
    <property type="evidence" value="ECO:0007669"/>
    <property type="project" value="InterPro"/>
</dbReference>
<dbReference type="GO" id="GO:0003700">
    <property type="term" value="F:DNA-binding transcription factor activity"/>
    <property type="evidence" value="ECO:0007669"/>
    <property type="project" value="TreeGrafter"/>
</dbReference>
<feature type="domain" description="IclR-ED" evidence="5">
    <location>
        <begin position="84"/>
        <end position="268"/>
    </location>
</feature>
<dbReference type="GO" id="GO:0003677">
    <property type="term" value="F:DNA binding"/>
    <property type="evidence" value="ECO:0007669"/>
    <property type="project" value="UniProtKB-KW"/>
</dbReference>
<dbReference type="EMBL" id="JAVCZN010000009">
    <property type="protein sequence ID" value="MDQ1863123.1"/>
    <property type="molecule type" value="Genomic_DNA"/>
</dbReference>
<gene>
    <name evidence="7" type="ORF">FOT63_15040</name>
    <name evidence="6" type="ORF">Q6237_19225</name>
</gene>
<evidence type="ECO:0000256" key="3">
    <source>
        <dbReference type="ARBA" id="ARBA00023163"/>
    </source>
</evidence>
<dbReference type="InterPro" id="IPR050707">
    <property type="entry name" value="HTH_MetabolicPath_Reg"/>
</dbReference>
<accession>A0A9X9G291</accession>
<keyword evidence="3" id="KW-0804">Transcription</keyword>
<evidence type="ECO:0000259" key="4">
    <source>
        <dbReference type="PROSITE" id="PS51077"/>
    </source>
</evidence>
<dbReference type="InterPro" id="IPR029016">
    <property type="entry name" value="GAF-like_dom_sf"/>
</dbReference>
<dbReference type="PROSITE" id="PS51077">
    <property type="entry name" value="HTH_ICLR"/>
    <property type="match status" value="1"/>
</dbReference>
<dbReference type="InterPro" id="IPR036388">
    <property type="entry name" value="WH-like_DNA-bd_sf"/>
</dbReference>
<dbReference type="InterPro" id="IPR014757">
    <property type="entry name" value="Tscrpt_reg_IclR_C"/>
</dbReference>
<keyword evidence="2" id="KW-0238">DNA-binding</keyword>
<comment type="caution">
    <text evidence="7">The sequence shown here is derived from an EMBL/GenBank/DDBJ whole genome shotgun (WGS) entry which is preliminary data.</text>
</comment>
<dbReference type="Gene3D" id="3.30.450.40">
    <property type="match status" value="1"/>
</dbReference>
<dbReference type="GO" id="GO:0045892">
    <property type="term" value="P:negative regulation of DNA-templated transcription"/>
    <property type="evidence" value="ECO:0007669"/>
    <property type="project" value="TreeGrafter"/>
</dbReference>
<evidence type="ECO:0000313" key="7">
    <source>
        <dbReference type="EMBL" id="TXE28399.1"/>
    </source>
</evidence>
<feature type="domain" description="HTH iclR-type" evidence="4">
    <location>
        <begin position="22"/>
        <end position="83"/>
    </location>
</feature>
<dbReference type="PANTHER" id="PTHR30136:SF34">
    <property type="entry name" value="TRANSCRIPTIONAL REGULATOR"/>
    <property type="match status" value="1"/>
</dbReference>
<dbReference type="SMART" id="SM00346">
    <property type="entry name" value="HTH_ICLR"/>
    <property type="match status" value="1"/>
</dbReference>
<dbReference type="GeneID" id="64307545"/>
<evidence type="ECO:0000313" key="8">
    <source>
        <dbReference type="Proteomes" id="UP000321307"/>
    </source>
</evidence>
<dbReference type="NCBIfam" id="TIGR02431">
    <property type="entry name" value="pcaR_pcaU"/>
    <property type="match status" value="1"/>
</dbReference>
<dbReference type="PANTHER" id="PTHR30136">
    <property type="entry name" value="HELIX-TURN-HELIX TRANSCRIPTIONAL REGULATOR, ICLR FAMILY"/>
    <property type="match status" value="1"/>
</dbReference>
<protein>
    <submittedName>
        <fullName evidence="7">Helix-turn-helix domain-containing protein</fullName>
    </submittedName>
    <submittedName>
        <fullName evidence="6">IclR family transcriptional regulator C-terminal domain-containing protein</fullName>
    </submittedName>
</protein>
<evidence type="ECO:0000256" key="1">
    <source>
        <dbReference type="ARBA" id="ARBA00023015"/>
    </source>
</evidence>
<dbReference type="Pfam" id="PF01614">
    <property type="entry name" value="IclR_C"/>
    <property type="match status" value="1"/>
</dbReference>
<dbReference type="SUPFAM" id="SSF55781">
    <property type="entry name" value="GAF domain-like"/>
    <property type="match status" value="1"/>
</dbReference>
<dbReference type="InterPro" id="IPR036390">
    <property type="entry name" value="WH_DNA-bd_sf"/>
</dbReference>
<dbReference type="SUPFAM" id="SSF46785">
    <property type="entry name" value="Winged helix' DNA-binding domain"/>
    <property type="match status" value="1"/>
</dbReference>
<evidence type="ECO:0000256" key="2">
    <source>
        <dbReference type="ARBA" id="ARBA00023125"/>
    </source>
</evidence>
<proteinExistence type="predicted"/>
<dbReference type="Proteomes" id="UP000321307">
    <property type="component" value="Unassembled WGS sequence"/>
</dbReference>
<keyword evidence="9" id="KW-1185">Reference proteome</keyword>
<dbReference type="InterPro" id="IPR005471">
    <property type="entry name" value="Tscrpt_reg_IclR_N"/>
</dbReference>
<reference evidence="6" key="2">
    <citation type="submission" date="2023-07" db="EMBL/GenBank/DDBJ databases">
        <title>In vitro acaricidal activity of Serratia ureilytica strains isolated from Mimosa pudica nodules againts the dust mite Tyrophagus putrescentiae.</title>
        <authorList>
            <person name="Wong-Villareal A."/>
            <person name="Cerqueda-Garcia D."/>
        </authorList>
    </citation>
    <scope>NUCLEOTIDE SEQUENCE</scope>
    <source>
        <strain evidence="6">UTS2</strain>
    </source>
</reference>
<dbReference type="RefSeq" id="WP_033643667.1">
    <property type="nucleotide sequence ID" value="NZ_BAAAFT010000023.1"/>
</dbReference>